<dbReference type="PANTHER" id="PTHR16305:SF28">
    <property type="entry name" value="GUANYLATE CYCLASE DOMAIN-CONTAINING PROTEIN"/>
    <property type="match status" value="1"/>
</dbReference>
<keyword evidence="1" id="KW-0547">Nucleotide-binding</keyword>
<dbReference type="Gene3D" id="3.30.70.1230">
    <property type="entry name" value="Nucleotide cyclase"/>
    <property type="match status" value="2"/>
</dbReference>
<dbReference type="InterPro" id="IPR029787">
    <property type="entry name" value="Nucleotide_cyclase"/>
</dbReference>
<dbReference type="GO" id="GO:0004016">
    <property type="term" value="F:adenylate cyclase activity"/>
    <property type="evidence" value="ECO:0007669"/>
    <property type="project" value="TreeGrafter"/>
</dbReference>
<protein>
    <recommendedName>
        <fullName evidence="4">Guanylate cyclase domain-containing protein</fullName>
    </recommendedName>
</protein>
<feature type="compositionally biased region" description="Low complexity" evidence="3">
    <location>
        <begin position="1907"/>
        <end position="1922"/>
    </location>
</feature>
<dbReference type="PANTHER" id="PTHR16305">
    <property type="entry name" value="TESTICULAR SOLUBLE ADENYLYL CYCLASE"/>
    <property type="match status" value="1"/>
</dbReference>
<dbReference type="InterPro" id="IPR001054">
    <property type="entry name" value="A/G_cyclase"/>
</dbReference>
<dbReference type="SUPFAM" id="SSF52540">
    <property type="entry name" value="P-loop containing nucleoside triphosphate hydrolases"/>
    <property type="match status" value="1"/>
</dbReference>
<dbReference type="Proteomes" id="UP000707451">
    <property type="component" value="Unassembled WGS sequence"/>
</dbReference>
<evidence type="ECO:0000313" key="6">
    <source>
        <dbReference type="Proteomes" id="UP000707451"/>
    </source>
</evidence>
<feature type="region of interest" description="Disordered" evidence="3">
    <location>
        <begin position="1927"/>
        <end position="1951"/>
    </location>
</feature>
<proteinExistence type="predicted"/>
<feature type="compositionally biased region" description="Low complexity" evidence="3">
    <location>
        <begin position="200"/>
        <end position="215"/>
    </location>
</feature>
<dbReference type="GO" id="GO:0005737">
    <property type="term" value="C:cytoplasm"/>
    <property type="evidence" value="ECO:0007669"/>
    <property type="project" value="TreeGrafter"/>
</dbReference>
<evidence type="ECO:0000256" key="2">
    <source>
        <dbReference type="ARBA" id="ARBA00022840"/>
    </source>
</evidence>
<dbReference type="OrthoDB" id="194468at2759"/>
<feature type="domain" description="Guanylate cyclase" evidence="4">
    <location>
        <begin position="65"/>
        <end position="125"/>
    </location>
</feature>
<feature type="compositionally biased region" description="Basic and acidic residues" evidence="3">
    <location>
        <begin position="1939"/>
        <end position="1950"/>
    </location>
</feature>
<evidence type="ECO:0000259" key="4">
    <source>
        <dbReference type="PROSITE" id="PS50125"/>
    </source>
</evidence>
<feature type="region of interest" description="Disordered" evidence="3">
    <location>
        <begin position="1903"/>
        <end position="1922"/>
    </location>
</feature>
<dbReference type="GO" id="GO:0005524">
    <property type="term" value="F:ATP binding"/>
    <property type="evidence" value="ECO:0007669"/>
    <property type="project" value="UniProtKB-KW"/>
</dbReference>
<keyword evidence="6" id="KW-1185">Reference proteome</keyword>
<dbReference type="GO" id="GO:0009190">
    <property type="term" value="P:cyclic nucleotide biosynthetic process"/>
    <property type="evidence" value="ECO:0007669"/>
    <property type="project" value="InterPro"/>
</dbReference>
<name>A0A9P8BUI5_9FUNG</name>
<sequence>MSLGNSTNTSRGTAKCTAVSKSKPLLRFHNNISAYLVPVEFVRSLYGEEEVPIKELPFSFTQFGAVLMVDIVGFSQMTSIASSKGDVGAEMLASQIGAYFDLAIRIIEFHGGDVVKFLGDALLVVFQQDPTPARVHGSDTSSSPLFQEENPAATLKRNKIIVRKAVECGLELLARLSNYRMYLSEREYSRKLSASSIGVEDGVSSEDSSASVAGSAGNGLSDSRRSSLNALGGANGAHPGTIKIGNMTTGPAFGGGHLGTSEFPMGFGVASGIITPTLVPVLNIVPPGQNNNSSGHVNDQSHIGPGGIAGFKKREGSVVSSIKGSSTGSNKYRNGTFLSNAKNLFTHTNSSDQQSGGLASEVMSLTEGFVAPDDSHDLQLHMALSAGDITNIIIGDEGDNDAFNNLLTQETGRLEYAICGEHMSSIDDALNMARAGEVTITKRAWKYVNPDSYPWSEPRRNCFILKNNQPPESIEAPLLRKVRNDRLLNIGGDVNPNYFKYINKSAIHRLILYPDSNFPAQFRNVTILFISLGDIKPWSPEGLAFCQKAMIIVHQVTSAYEGFIQQFAVDDKGATLLCAFGLPYPRSHEKEAVFAAKSAWMIRQGFLAQGMHDFKISLATGVIFTSMIGNEFRRDPAIVGDTIVIAVRILKFDYATDSIVLDDATKVACMTDSDELCEFEDRGEEFVKGKTHPLRIWRLVHFGAKKQTRRPEDVGVDETIGYEPEREKIVNHVTTWAKTPDHHTILVIGPRGSGKSMFYHQMIHMADNFGYRICSAASAEVEKNTEYYPVKFLLLGLFDIIRQRDIPYGSKSTNTTVSPPLTTYGVEEGEILPNPVTIVTGPATSAAEEELHLLPATIGSPGMLQPKSGVIQATDTSTTVPSTHLDRRRASNFSIDLDDCPTISQYGEPSARRSASMTKLEAYIIVCLAKIGEKDSKLLPKLNKIISAISSDNATPLVEERDDDILADFIVDILNYASRFVKIIVMFEDLQWCDKKSLNIYRTIHERCPMVLVVLFSRPQRDYGGNIAIQAFANHPHHLEIALEGLKRREIELALIKAFKTSGVTRVSPEVIELVQQRTKGNPKFVKNMATMLMDFCHVNIVDGELLSTGQEANSDPSSKVMEEMVMKQDRKRTTLMQYDRLRPRFQDFLKIASCLGDRFSLAEIAAIRPLENLLGTPEPGKSYANVISDQDTYRFLSMATDQQTNIQFSNSVVLQTIYTFGSPSTAGHIYDSIPYEERVGYHLKMGQFYESFLEQGYIEDLTELPLNGQDLLPQITRHYMKTEHTEKKIKYLKALSSFDLKSNMLTNATQNINDLIFILDTVPGAREMVSQEDLADIYRIKGESLSKRMRIEEAEPALMESLAYYGIAWPQTKQQWKVELLREGLKFKFHHIRGATPVQPPKHGQREPKAKVEGKEKVRYQRIIRVMYCLQNIYFWLTHPSAAMLACLYTLKYSRKLGQPSGIQTASLGRMGLLYYFQNKKRLCEKYMNDSWAMDKDGQSSEGMLPAMAAYVEYSEGRLEEAHRLLVKSIQESKTFGVVTHLASFYRAVIMKSAYRMWEGAYNIHPEDCQLLRTLSAVAIQNGDSEGETLFAIPTLSNLLLQDRLREAESWVVLIEKFIMPKARLMNLLIGHSILGYYYARIGQYEKSRLYLELFGDVIDIPAGGAHPFPVMSCMFSLMSLYEMLENGRSIENDAACPSTFLQTRAPIIIGHILNYLKNEPASPIPKSYTCLGESLMSLLTPGREKEGTQRLVQGYKELSGHLNGLHFVKAYFLARVGRYCPDPAQKEIYYREAHELFIKMSMDSSFWLSDPNSPWIPPTRAAAGGPEEHRRSFIRSDMPTATHSAPMEMGTLGWAVAEAKVHPEVLQQPFSRNGSGGVDPPPGMDTNQSGAIKGEGWGVNATDQALSMPSPPAAAAAPSDSAIAPWANEKGTGAEGKAGEGARPRSELEPEMNFESHLTLTASSTGTVLKVPKCHSYVALDEGLFDYELATAARVTCPPVQDMNGGNTGGVVNLAGVEFNGQATQGQVM</sequence>
<dbReference type="EMBL" id="JAHRHY010000007">
    <property type="protein sequence ID" value="KAG9068258.1"/>
    <property type="molecule type" value="Genomic_DNA"/>
</dbReference>
<keyword evidence="2" id="KW-0067">ATP-binding</keyword>
<evidence type="ECO:0000256" key="1">
    <source>
        <dbReference type="ARBA" id="ARBA00022741"/>
    </source>
</evidence>
<reference evidence="5" key="1">
    <citation type="submission" date="2021-06" db="EMBL/GenBank/DDBJ databases">
        <title>Genome Sequence of Mortierella hyaline Strain SCG-10, a Cold-Adapted, Nitrate-Reducing Fungus Isolated from Soil in Minnesota, USA.</title>
        <authorList>
            <person name="Aldossari N."/>
        </authorList>
    </citation>
    <scope>NUCLEOTIDE SEQUENCE</scope>
    <source>
        <strain evidence="5">SCG-10</strain>
    </source>
</reference>
<dbReference type="PROSITE" id="PS50125">
    <property type="entry name" value="GUANYLATE_CYCLASE_2"/>
    <property type="match status" value="1"/>
</dbReference>
<feature type="region of interest" description="Disordered" evidence="3">
    <location>
        <begin position="1873"/>
        <end position="1898"/>
    </location>
</feature>
<accession>A0A9P8BUI5</accession>
<organism evidence="5 6">
    <name type="scientific">Linnemannia hyalina</name>
    <dbReference type="NCBI Taxonomy" id="64524"/>
    <lineage>
        <taxon>Eukaryota</taxon>
        <taxon>Fungi</taxon>
        <taxon>Fungi incertae sedis</taxon>
        <taxon>Mucoromycota</taxon>
        <taxon>Mortierellomycotina</taxon>
        <taxon>Mortierellomycetes</taxon>
        <taxon>Mortierellales</taxon>
        <taxon>Mortierellaceae</taxon>
        <taxon>Linnemannia</taxon>
    </lineage>
</organism>
<evidence type="ECO:0000313" key="5">
    <source>
        <dbReference type="EMBL" id="KAG9068258.1"/>
    </source>
</evidence>
<evidence type="ECO:0000256" key="3">
    <source>
        <dbReference type="SAM" id="MobiDB-lite"/>
    </source>
</evidence>
<gene>
    <name evidence="5" type="ORF">KI688_011853</name>
</gene>
<comment type="caution">
    <text evidence="5">The sequence shown here is derived from an EMBL/GenBank/DDBJ whole genome shotgun (WGS) entry which is preliminary data.</text>
</comment>
<dbReference type="GO" id="GO:0035556">
    <property type="term" value="P:intracellular signal transduction"/>
    <property type="evidence" value="ECO:0007669"/>
    <property type="project" value="InterPro"/>
</dbReference>
<dbReference type="SUPFAM" id="SSF55073">
    <property type="entry name" value="Nucleotide cyclase"/>
    <property type="match status" value="2"/>
</dbReference>
<dbReference type="InterPro" id="IPR027417">
    <property type="entry name" value="P-loop_NTPase"/>
</dbReference>
<feature type="region of interest" description="Disordered" evidence="3">
    <location>
        <begin position="200"/>
        <end position="224"/>
    </location>
</feature>